<name>A0A9D2JZ45_9FIRM</name>
<dbReference type="EMBL" id="DXBB01000054">
    <property type="protein sequence ID" value="HIZ72621.1"/>
    <property type="molecule type" value="Genomic_DNA"/>
</dbReference>
<dbReference type="PANTHER" id="PTHR11644">
    <property type="entry name" value="CYTIDINE DEAMINASE"/>
    <property type="match status" value="1"/>
</dbReference>
<accession>A0A9D2JZ45</accession>
<dbReference type="GO" id="GO:0072527">
    <property type="term" value="P:pyrimidine-containing compound metabolic process"/>
    <property type="evidence" value="ECO:0007669"/>
    <property type="project" value="UniProtKB-ARBA"/>
</dbReference>
<proteinExistence type="inferred from homology"/>
<dbReference type="GO" id="GO:0008270">
    <property type="term" value="F:zinc ion binding"/>
    <property type="evidence" value="ECO:0007669"/>
    <property type="project" value="InterPro"/>
</dbReference>
<dbReference type="GO" id="GO:0042802">
    <property type="term" value="F:identical protein binding"/>
    <property type="evidence" value="ECO:0007669"/>
    <property type="project" value="UniProtKB-ARBA"/>
</dbReference>
<feature type="domain" description="CMP/dCMP-type deaminase" evidence="5">
    <location>
        <begin position="5"/>
        <end position="125"/>
    </location>
</feature>
<gene>
    <name evidence="6" type="ORF">H9964_03465</name>
</gene>
<keyword evidence="4" id="KW-0862">Zinc</keyword>
<evidence type="ECO:0000256" key="4">
    <source>
        <dbReference type="ARBA" id="ARBA00022833"/>
    </source>
</evidence>
<keyword evidence="3" id="KW-0378">Hydrolase</keyword>
<comment type="similarity">
    <text evidence="1">Belongs to the cytidine and deoxycytidylate deaminase family.</text>
</comment>
<dbReference type="InterPro" id="IPR002125">
    <property type="entry name" value="CMP_dCMP_dom"/>
</dbReference>
<comment type="caution">
    <text evidence="6">The sequence shown here is derived from an EMBL/GenBank/DDBJ whole genome shotgun (WGS) entry which is preliminary data.</text>
</comment>
<dbReference type="CDD" id="cd01283">
    <property type="entry name" value="cytidine_deaminase"/>
    <property type="match status" value="1"/>
</dbReference>
<dbReference type="PROSITE" id="PS51747">
    <property type="entry name" value="CYT_DCMP_DEAMINASES_2"/>
    <property type="match status" value="1"/>
</dbReference>
<dbReference type="InterPro" id="IPR016193">
    <property type="entry name" value="Cytidine_deaminase-like"/>
</dbReference>
<evidence type="ECO:0000256" key="2">
    <source>
        <dbReference type="ARBA" id="ARBA00022723"/>
    </source>
</evidence>
<reference evidence="6" key="1">
    <citation type="journal article" date="2021" name="PeerJ">
        <title>Extensive microbial diversity within the chicken gut microbiome revealed by metagenomics and culture.</title>
        <authorList>
            <person name="Gilroy R."/>
            <person name="Ravi A."/>
            <person name="Getino M."/>
            <person name="Pursley I."/>
            <person name="Horton D.L."/>
            <person name="Alikhan N.F."/>
            <person name="Baker D."/>
            <person name="Gharbi K."/>
            <person name="Hall N."/>
            <person name="Watson M."/>
            <person name="Adriaenssens E.M."/>
            <person name="Foster-Nyarko E."/>
            <person name="Jarju S."/>
            <person name="Secka A."/>
            <person name="Antonio M."/>
            <person name="Oren A."/>
            <person name="Chaudhuri R.R."/>
            <person name="La Ragione R."/>
            <person name="Hildebrand F."/>
            <person name="Pallen M.J."/>
        </authorList>
    </citation>
    <scope>NUCLEOTIDE SEQUENCE</scope>
    <source>
        <strain evidence="6">ChiW7-2402</strain>
    </source>
</reference>
<dbReference type="GO" id="GO:0004126">
    <property type="term" value="F:cytidine deaminase activity"/>
    <property type="evidence" value="ECO:0007669"/>
    <property type="project" value="TreeGrafter"/>
</dbReference>
<dbReference type="Proteomes" id="UP000824102">
    <property type="component" value="Unassembled WGS sequence"/>
</dbReference>
<dbReference type="Gene3D" id="3.40.140.10">
    <property type="entry name" value="Cytidine Deaminase, domain 2"/>
    <property type="match status" value="1"/>
</dbReference>
<dbReference type="GO" id="GO:0055086">
    <property type="term" value="P:nucleobase-containing small molecule metabolic process"/>
    <property type="evidence" value="ECO:0007669"/>
    <property type="project" value="UniProtKB-ARBA"/>
</dbReference>
<sequence length="126" mass="13099">MKANTTNEALLAAAREAVSAAYDGERHTVGAAVLCGSGAIYAGVNVWSLHGACAEQVAIGCAAAHGETDFVKIAAVRGKHGEEILPPCGNCRQMLADYAPECEVLLPGGQTKKAKDLLPFAYHAEF</sequence>
<evidence type="ECO:0000256" key="3">
    <source>
        <dbReference type="ARBA" id="ARBA00022801"/>
    </source>
</evidence>
<evidence type="ECO:0000259" key="5">
    <source>
        <dbReference type="PROSITE" id="PS51747"/>
    </source>
</evidence>
<dbReference type="InterPro" id="IPR016192">
    <property type="entry name" value="APOBEC/CMP_deaminase_Zn-bd"/>
</dbReference>
<dbReference type="GO" id="GO:0005829">
    <property type="term" value="C:cytosol"/>
    <property type="evidence" value="ECO:0007669"/>
    <property type="project" value="TreeGrafter"/>
</dbReference>
<dbReference type="PANTHER" id="PTHR11644:SF2">
    <property type="entry name" value="CYTIDINE DEAMINASE"/>
    <property type="match status" value="1"/>
</dbReference>
<protein>
    <submittedName>
        <fullName evidence="6">Cytidine deaminase</fullName>
    </submittedName>
</protein>
<dbReference type="InterPro" id="IPR050202">
    <property type="entry name" value="Cyt/Deoxycyt_deaminase"/>
</dbReference>
<evidence type="ECO:0000313" key="7">
    <source>
        <dbReference type="Proteomes" id="UP000824102"/>
    </source>
</evidence>
<dbReference type="PROSITE" id="PS00903">
    <property type="entry name" value="CYT_DCMP_DEAMINASES_1"/>
    <property type="match status" value="1"/>
</dbReference>
<evidence type="ECO:0000256" key="1">
    <source>
        <dbReference type="ARBA" id="ARBA00006576"/>
    </source>
</evidence>
<reference evidence="6" key="2">
    <citation type="submission" date="2021-04" db="EMBL/GenBank/DDBJ databases">
        <authorList>
            <person name="Gilroy R."/>
        </authorList>
    </citation>
    <scope>NUCLEOTIDE SEQUENCE</scope>
    <source>
        <strain evidence="6">ChiW7-2402</strain>
    </source>
</reference>
<evidence type="ECO:0000313" key="6">
    <source>
        <dbReference type="EMBL" id="HIZ72621.1"/>
    </source>
</evidence>
<dbReference type="Pfam" id="PF00383">
    <property type="entry name" value="dCMP_cyt_deam_1"/>
    <property type="match status" value="1"/>
</dbReference>
<dbReference type="AlphaFoldDB" id="A0A9D2JZ45"/>
<keyword evidence="2" id="KW-0479">Metal-binding</keyword>
<organism evidence="6 7">
    <name type="scientific">Candidatus Gallimonas intestinavium</name>
    <dbReference type="NCBI Taxonomy" id="2838603"/>
    <lineage>
        <taxon>Bacteria</taxon>
        <taxon>Bacillati</taxon>
        <taxon>Bacillota</taxon>
        <taxon>Clostridia</taxon>
        <taxon>Candidatus Gallimonas</taxon>
    </lineage>
</organism>
<dbReference type="SUPFAM" id="SSF53927">
    <property type="entry name" value="Cytidine deaminase-like"/>
    <property type="match status" value="1"/>
</dbReference>